<evidence type="ECO:0000313" key="2">
    <source>
        <dbReference type="Proteomes" id="UP000824005"/>
    </source>
</evidence>
<organism evidence="1 2">
    <name type="scientific">Candidatus Agrococcus pullicola</name>
    <dbReference type="NCBI Taxonomy" id="2838429"/>
    <lineage>
        <taxon>Bacteria</taxon>
        <taxon>Bacillati</taxon>
        <taxon>Actinomycetota</taxon>
        <taxon>Actinomycetes</taxon>
        <taxon>Micrococcales</taxon>
        <taxon>Microbacteriaceae</taxon>
        <taxon>Agrococcus</taxon>
    </lineage>
</organism>
<dbReference type="AlphaFoldDB" id="A0A9D1YXB3"/>
<comment type="caution">
    <text evidence="1">The sequence shown here is derived from an EMBL/GenBank/DDBJ whole genome shotgun (WGS) entry which is preliminary data.</text>
</comment>
<proteinExistence type="predicted"/>
<sequence>MPQETAGSSQHVDPAPLSSAIGEFWPLAQTAVRLESSETELLKLVASGSVLSVVTADEQLLFPAFQFDERRVLPDLVPVLETLMPASDGWQVTQWLMTPSRQLGGRTPLETSRKGDAKFLRRLSSLAKDQAKTWARTTESR</sequence>
<protein>
    <submittedName>
        <fullName evidence="1">DUF2384 domain-containing protein</fullName>
    </submittedName>
</protein>
<evidence type="ECO:0000313" key="1">
    <source>
        <dbReference type="EMBL" id="HIY67539.1"/>
    </source>
</evidence>
<reference evidence="1" key="2">
    <citation type="submission" date="2021-04" db="EMBL/GenBank/DDBJ databases">
        <authorList>
            <person name="Gilroy R."/>
        </authorList>
    </citation>
    <scope>NUCLEOTIDE SEQUENCE</scope>
    <source>
        <strain evidence="1">ChiGjej1B1-98</strain>
    </source>
</reference>
<name>A0A9D1YXB3_9MICO</name>
<reference evidence="1" key="1">
    <citation type="journal article" date="2021" name="PeerJ">
        <title>Extensive microbial diversity within the chicken gut microbiome revealed by metagenomics and culture.</title>
        <authorList>
            <person name="Gilroy R."/>
            <person name="Ravi A."/>
            <person name="Getino M."/>
            <person name="Pursley I."/>
            <person name="Horton D.L."/>
            <person name="Alikhan N.F."/>
            <person name="Baker D."/>
            <person name="Gharbi K."/>
            <person name="Hall N."/>
            <person name="Watson M."/>
            <person name="Adriaenssens E.M."/>
            <person name="Foster-Nyarko E."/>
            <person name="Jarju S."/>
            <person name="Secka A."/>
            <person name="Antonio M."/>
            <person name="Oren A."/>
            <person name="Chaudhuri R.R."/>
            <person name="La Ragione R."/>
            <person name="Hildebrand F."/>
            <person name="Pallen M.J."/>
        </authorList>
    </citation>
    <scope>NUCLEOTIDE SEQUENCE</scope>
    <source>
        <strain evidence="1">ChiGjej1B1-98</strain>
    </source>
</reference>
<dbReference type="Proteomes" id="UP000824005">
    <property type="component" value="Unassembled WGS sequence"/>
</dbReference>
<gene>
    <name evidence="1" type="ORF">H9830_14840</name>
</gene>
<accession>A0A9D1YXB3</accession>
<dbReference type="EMBL" id="DXDC01000453">
    <property type="protein sequence ID" value="HIY67539.1"/>
    <property type="molecule type" value="Genomic_DNA"/>
</dbReference>